<dbReference type="Gene3D" id="1.10.290.10">
    <property type="entry name" value="Topoisomerase I, domain 4"/>
    <property type="match status" value="1"/>
</dbReference>
<dbReference type="InterPro" id="IPR013825">
    <property type="entry name" value="Topo_IA_cen_sub2"/>
</dbReference>
<dbReference type="EC" id="5.6.2.1" evidence="8"/>
<dbReference type="Gene3D" id="1.10.460.10">
    <property type="entry name" value="Topoisomerase I, domain 2"/>
    <property type="match status" value="1"/>
</dbReference>
<feature type="site" description="Interaction with DNA" evidence="8">
    <location>
        <position position="149"/>
    </location>
</feature>
<comment type="subunit">
    <text evidence="8">Monomer.</text>
</comment>
<dbReference type="Gene3D" id="3.40.50.140">
    <property type="match status" value="1"/>
</dbReference>
<comment type="caution">
    <text evidence="8">Lacks conserved residue(s) required for the propagation of feature annotation.</text>
</comment>
<sequence>MKLMVVESPNKVKKIASILGDGWQVEASAGHVRDLPKRELGIEGEGYELQYEFIPPAPIPGSPGRFFPGGEARVGRIAQKARQADTVYLATDPDREGEAIAWHLKDALDLQESEYQRVTFNEITAEGVRKAVASPRRIDMQLVHAQEARRALDRIVGYMVSPLLSDQLGMPVSAGRVQSPAVRLVVDREREIQAFCETNHFGARVSFDGGAWTADWNTKPFLEADQKYLLDEALAARAAACRDFRVVASETTAQAEAPPSPFSTALLLQAASVTLKFDPEATAKLAQKLFEQGVITYIRTDSVNFSEEAIAELRAYGQAKGWALPASPRRFKAKGDAQEAHEAIRPTHIEAVEAGETADEQALYRLIWLRSMASQLADARYSVNTVDLQAQSGSETFDFRAKGRVMVDQGWRVLTAIDAAEDPDAGNDDDDDVAAGGGKVPKLDAGSAKQADGGQLLKKRTKPPTRYTKASLIKKLEACGIGRPATYPAIMGNVMAKGYLAEAKRFLSPTKIGGELVDTLVKGQFGFIELPFTKGLEEDLDQIAEGRRTYTAVVGEAYGQLQREMAGVAASGALAPRHPCPKCGKPLRRASKDGRNYWYCTAYKDGCNTFMDDADGEPVARKEYACPECSAALRRYQRKDAAGKPMKAFGWFCTNDECKTFMDDDNGKPVEKTVHLCDKCQGELRRYQKKDKVTGNPVNAFGWFCTTEGCKTYCDDAGGKPVKSQSCPACKSELRRYQKKDKATGKPLKAFGWFCTNTGCKTFMDDKGGRPVKAAKKGKRG</sequence>
<comment type="caution">
    <text evidence="12">The sequence shown here is derived from an EMBL/GenBank/DDBJ whole genome shotgun (WGS) entry which is preliminary data.</text>
</comment>
<feature type="domain" description="Topo IA-type catalytic" evidence="11">
    <location>
        <begin position="139"/>
        <end position="565"/>
    </location>
</feature>
<dbReference type="Pfam" id="PF01751">
    <property type="entry name" value="Toprim"/>
    <property type="match status" value="1"/>
</dbReference>
<dbReference type="SMART" id="SM00493">
    <property type="entry name" value="TOPRIM"/>
    <property type="match status" value="1"/>
</dbReference>
<evidence type="ECO:0000259" key="11">
    <source>
        <dbReference type="PROSITE" id="PS52039"/>
    </source>
</evidence>
<dbReference type="SMART" id="SM00436">
    <property type="entry name" value="TOP1Bc"/>
    <property type="match status" value="1"/>
</dbReference>
<comment type="similarity">
    <text evidence="2 8">Belongs to the type IA topoisomerase family.</text>
</comment>
<keyword evidence="6 8" id="KW-0238">DNA-binding</keyword>
<keyword evidence="4" id="KW-0460">Magnesium</keyword>
<accession>A0ABV4AVE2</accession>
<keyword evidence="7 8" id="KW-0413">Isomerase</keyword>
<dbReference type="PRINTS" id="PR00417">
    <property type="entry name" value="PRTPISMRASEI"/>
</dbReference>
<feature type="site" description="Interaction with DNA" evidence="8">
    <location>
        <position position="31"/>
    </location>
</feature>
<gene>
    <name evidence="8 12" type="primary">topA</name>
    <name evidence="12" type="ORF">AB7878_18300</name>
</gene>
<comment type="function">
    <text evidence="8">Releases the supercoiling and torsional tension of DNA, which is introduced during the DNA replication and transcription, by transiently cleaving and rejoining one strand of the DNA duplex. Introduces a single-strand break via transesterification at a target site in duplex DNA. The scissile phosphodiester is attacked by the catalytic tyrosine of the enzyme, resulting in the formation of a DNA-(5'-phosphotyrosyl)-enzyme intermediate and the expulsion of a 3'-OH DNA strand. The free DNA strand then undergoes passage around the unbroken strand, thus removing DNA supercoils. Finally, in the religation step, the DNA 3'-OH attacks the covalent intermediate to expel the active-site tyrosine and restore the DNA phosphodiester backbone.</text>
</comment>
<dbReference type="PROSITE" id="PS50880">
    <property type="entry name" value="TOPRIM"/>
    <property type="match status" value="1"/>
</dbReference>
<dbReference type="EMBL" id="JBGBPY010000002">
    <property type="protein sequence ID" value="MEY2184364.1"/>
    <property type="molecule type" value="Genomic_DNA"/>
</dbReference>
<keyword evidence="3" id="KW-0479">Metal-binding</keyword>
<evidence type="ECO:0000256" key="5">
    <source>
        <dbReference type="ARBA" id="ARBA00023029"/>
    </source>
</evidence>
<dbReference type="InterPro" id="IPR003601">
    <property type="entry name" value="Topo_IA_2"/>
</dbReference>
<dbReference type="GO" id="GO:0003917">
    <property type="term" value="F:DNA topoisomerase type I (single strand cut, ATP-independent) activity"/>
    <property type="evidence" value="ECO:0007669"/>
    <property type="project" value="UniProtKB-EC"/>
</dbReference>
<dbReference type="Gene3D" id="2.70.20.10">
    <property type="entry name" value="Topoisomerase I, domain 3"/>
    <property type="match status" value="1"/>
</dbReference>
<keyword evidence="5 8" id="KW-0799">Topoisomerase</keyword>
<reference evidence="12 13" key="1">
    <citation type="submission" date="2024-07" db="EMBL/GenBank/DDBJ databases">
        <title>Molecular mechanisms and environmental adaptations of flagellar loss and biofilm growth of Rhodanobacter under environmental stress.</title>
        <authorList>
            <person name="Chen M."/>
        </authorList>
    </citation>
    <scope>NUCLEOTIDE SEQUENCE [LARGE SCALE GENOMIC DNA]</scope>
    <source>
        <strain evidence="12 13">RS22</strain>
    </source>
</reference>
<feature type="site" description="Interaction with DNA" evidence="8">
    <location>
        <position position="150"/>
    </location>
</feature>
<proteinExistence type="inferred from homology"/>
<dbReference type="InterPro" id="IPR003602">
    <property type="entry name" value="Topo_IA_DNA-bd_dom"/>
</dbReference>
<dbReference type="SMART" id="SM00437">
    <property type="entry name" value="TOP1Ac"/>
    <property type="match status" value="1"/>
</dbReference>
<dbReference type="InterPro" id="IPR013824">
    <property type="entry name" value="Topo_IA_cen_sub1"/>
</dbReference>
<evidence type="ECO:0000256" key="4">
    <source>
        <dbReference type="ARBA" id="ARBA00022842"/>
    </source>
</evidence>
<dbReference type="SUPFAM" id="SSF56712">
    <property type="entry name" value="Prokaryotic type I DNA topoisomerase"/>
    <property type="match status" value="1"/>
</dbReference>
<dbReference type="HAMAP" id="MF_00952">
    <property type="entry name" value="Topoisom_1_prok"/>
    <property type="match status" value="1"/>
</dbReference>
<dbReference type="Pfam" id="PF01131">
    <property type="entry name" value="Topoisom_bac"/>
    <property type="match status" value="1"/>
</dbReference>
<evidence type="ECO:0000256" key="9">
    <source>
        <dbReference type="SAM" id="MobiDB-lite"/>
    </source>
</evidence>
<feature type="site" description="Interaction with DNA" evidence="8">
    <location>
        <position position="153"/>
    </location>
</feature>
<dbReference type="InterPro" id="IPR000380">
    <property type="entry name" value="Topo_IA"/>
</dbReference>
<feature type="region of interest" description="Interaction with DNA" evidence="8">
    <location>
        <begin position="173"/>
        <end position="178"/>
    </location>
</feature>
<comment type="catalytic activity">
    <reaction evidence="1 8">
        <text>ATP-independent breakage of single-stranded DNA, followed by passage and rejoining.</text>
        <dbReference type="EC" id="5.6.2.1"/>
    </reaction>
</comment>
<evidence type="ECO:0000259" key="10">
    <source>
        <dbReference type="PROSITE" id="PS50880"/>
    </source>
</evidence>
<evidence type="ECO:0000256" key="8">
    <source>
        <dbReference type="HAMAP-Rule" id="MF_00952"/>
    </source>
</evidence>
<evidence type="ECO:0000256" key="3">
    <source>
        <dbReference type="ARBA" id="ARBA00022723"/>
    </source>
</evidence>
<dbReference type="InterPro" id="IPR023405">
    <property type="entry name" value="Topo_IA_core_domain"/>
</dbReference>
<feature type="compositionally biased region" description="Acidic residues" evidence="9">
    <location>
        <begin position="421"/>
        <end position="433"/>
    </location>
</feature>
<dbReference type="NCBIfam" id="TIGR01051">
    <property type="entry name" value="topA_bact"/>
    <property type="match status" value="1"/>
</dbReference>
<dbReference type="InterPro" id="IPR013497">
    <property type="entry name" value="Topo_IA_cen"/>
</dbReference>
<feature type="domain" description="Toprim" evidence="10">
    <location>
        <begin position="1"/>
        <end position="123"/>
    </location>
</feature>
<dbReference type="PANTHER" id="PTHR42785">
    <property type="entry name" value="DNA TOPOISOMERASE, TYPE IA, CORE"/>
    <property type="match status" value="1"/>
</dbReference>
<feature type="site" description="Interaction with DNA" evidence="8">
    <location>
        <position position="299"/>
    </location>
</feature>
<dbReference type="PANTHER" id="PTHR42785:SF1">
    <property type="entry name" value="DNA TOPOISOMERASE"/>
    <property type="match status" value="1"/>
</dbReference>
<dbReference type="PROSITE" id="PS52039">
    <property type="entry name" value="TOPO_IA_2"/>
    <property type="match status" value="1"/>
</dbReference>
<dbReference type="InterPro" id="IPR005733">
    <property type="entry name" value="TopoI_bac-type"/>
</dbReference>
<dbReference type="InterPro" id="IPR028612">
    <property type="entry name" value="Topoisom_1_IA"/>
</dbReference>
<feature type="active site" description="O-(5'-phospho-DNA)-tyrosine intermediate" evidence="8">
    <location>
        <position position="297"/>
    </location>
</feature>
<dbReference type="CDD" id="cd03363">
    <property type="entry name" value="TOPRIM_TopoIA_TopoI"/>
    <property type="match status" value="1"/>
</dbReference>
<evidence type="ECO:0000256" key="1">
    <source>
        <dbReference type="ARBA" id="ARBA00000213"/>
    </source>
</evidence>
<name>A0ABV4AVE2_9GAMM</name>
<feature type="site" description="Interaction with DNA" evidence="8">
    <location>
        <position position="158"/>
    </location>
</feature>
<evidence type="ECO:0000256" key="6">
    <source>
        <dbReference type="ARBA" id="ARBA00023125"/>
    </source>
</evidence>
<protein>
    <recommendedName>
        <fullName evidence="8">DNA topoisomerase 1</fullName>
        <ecNumber evidence="8">5.6.2.1</ecNumber>
    </recommendedName>
    <alternativeName>
        <fullName evidence="8">DNA topoisomerase I</fullName>
    </alternativeName>
</protein>
<feature type="region of interest" description="Disordered" evidence="9">
    <location>
        <begin position="421"/>
        <end position="463"/>
    </location>
</feature>
<organism evidence="12 13">
    <name type="scientific">Rhodanobacter humi</name>
    <dbReference type="NCBI Taxonomy" id="1888173"/>
    <lineage>
        <taxon>Bacteria</taxon>
        <taxon>Pseudomonadati</taxon>
        <taxon>Pseudomonadota</taxon>
        <taxon>Gammaproteobacteria</taxon>
        <taxon>Lysobacterales</taxon>
        <taxon>Rhodanobacteraceae</taxon>
        <taxon>Rhodanobacter</taxon>
    </lineage>
</organism>
<keyword evidence="13" id="KW-1185">Reference proteome</keyword>
<dbReference type="InterPro" id="IPR034149">
    <property type="entry name" value="TOPRIM_TopoI"/>
</dbReference>
<dbReference type="CDD" id="cd00186">
    <property type="entry name" value="TOP1Ac"/>
    <property type="match status" value="1"/>
</dbReference>
<evidence type="ECO:0000256" key="2">
    <source>
        <dbReference type="ARBA" id="ARBA00009446"/>
    </source>
</evidence>
<dbReference type="InterPro" id="IPR006171">
    <property type="entry name" value="TOPRIM_dom"/>
</dbReference>
<evidence type="ECO:0000313" key="13">
    <source>
        <dbReference type="Proteomes" id="UP001562159"/>
    </source>
</evidence>
<dbReference type="Proteomes" id="UP001562159">
    <property type="component" value="Unassembled WGS sequence"/>
</dbReference>
<evidence type="ECO:0000313" key="12">
    <source>
        <dbReference type="EMBL" id="MEY2184364.1"/>
    </source>
</evidence>
<evidence type="ECO:0000256" key="7">
    <source>
        <dbReference type="ARBA" id="ARBA00023235"/>
    </source>
</evidence>
<dbReference type="InterPro" id="IPR013826">
    <property type="entry name" value="Topo_IA_cen_sub3"/>
</dbReference>